<keyword evidence="1" id="KW-1133">Transmembrane helix</keyword>
<gene>
    <name evidence="2" type="ORF">A3D07_02725</name>
</gene>
<keyword evidence="1" id="KW-0812">Transmembrane</keyword>
<organism evidence="2 3">
    <name type="scientific">Candidatus Curtissbacteria bacterium RIFCSPHIGHO2_02_FULL_42_15</name>
    <dbReference type="NCBI Taxonomy" id="1797716"/>
    <lineage>
        <taxon>Bacteria</taxon>
        <taxon>Candidatus Curtissiibacteriota</taxon>
    </lineage>
</organism>
<evidence type="ECO:0000256" key="1">
    <source>
        <dbReference type="SAM" id="Phobius"/>
    </source>
</evidence>
<keyword evidence="1" id="KW-0472">Membrane</keyword>
<sequence>MKHSRKVTNLLVKSLIILSIFIALVLIISFTFLRVDSDFTALDETSDYIEIPDYYSDIWFKGQGFPIKHELLKEGWSDLPGGGKIFILPNALTKLPYKNLEESRQWVDYINNTFHPSPAWTFNDRRRKGNYRCMAQAASTVSDWHALLLGNQLPTYKSIFTGQREQGLNFKILDSLYYQRSTQDEDNYGLNRKKLMEDPVSHTPVPYSLWGYAQILSLSTEIDPASNLRVQDYNLPITYRYKPSDFHIYSRPITIFRNKAFWEIIFKKEPKLTQNTIDAIHKHGILYAGIKARFSMLNGNLKKTRLGFIPLAFFSGHGVSIVGYIQKDGNTYFVYRETFGFANKETPESGVSYRMFPIYGFNEIYAFSQPLDINVTKLSPTEFNIVVQNAEGKNIDLAIEKEIYPDDQNVQISESNDNYFITTKNSTKVTIAKDYFFQENGDSYTVQLQ</sequence>
<reference evidence="2 3" key="1">
    <citation type="journal article" date="2016" name="Nat. Commun.">
        <title>Thousands of microbial genomes shed light on interconnected biogeochemical processes in an aquifer system.</title>
        <authorList>
            <person name="Anantharaman K."/>
            <person name="Brown C.T."/>
            <person name="Hug L.A."/>
            <person name="Sharon I."/>
            <person name="Castelle C.J."/>
            <person name="Probst A.J."/>
            <person name="Thomas B.C."/>
            <person name="Singh A."/>
            <person name="Wilkins M.J."/>
            <person name="Karaoz U."/>
            <person name="Brodie E.L."/>
            <person name="Williams K.H."/>
            <person name="Hubbard S.S."/>
            <person name="Banfield J.F."/>
        </authorList>
    </citation>
    <scope>NUCLEOTIDE SEQUENCE [LARGE SCALE GENOMIC DNA]</scope>
</reference>
<name>A0A1F5GCU0_9BACT</name>
<feature type="transmembrane region" description="Helical" evidence="1">
    <location>
        <begin position="12"/>
        <end position="33"/>
    </location>
</feature>
<dbReference type="EMBL" id="MFBF01000068">
    <property type="protein sequence ID" value="OGD89665.1"/>
    <property type="molecule type" value="Genomic_DNA"/>
</dbReference>
<comment type="caution">
    <text evidence="2">The sequence shown here is derived from an EMBL/GenBank/DDBJ whole genome shotgun (WGS) entry which is preliminary data.</text>
</comment>
<evidence type="ECO:0000313" key="3">
    <source>
        <dbReference type="Proteomes" id="UP000177124"/>
    </source>
</evidence>
<dbReference type="Proteomes" id="UP000177124">
    <property type="component" value="Unassembled WGS sequence"/>
</dbReference>
<dbReference type="AlphaFoldDB" id="A0A1F5GCU0"/>
<accession>A0A1F5GCU0</accession>
<evidence type="ECO:0000313" key="2">
    <source>
        <dbReference type="EMBL" id="OGD89665.1"/>
    </source>
</evidence>
<protein>
    <submittedName>
        <fullName evidence="2">Uncharacterized protein</fullName>
    </submittedName>
</protein>
<dbReference type="STRING" id="1797716.A3D07_02725"/>
<proteinExistence type="predicted"/>